<reference evidence="2 3" key="1">
    <citation type="submission" date="2016-06" db="EMBL/GenBank/DDBJ databases">
        <authorList>
            <person name="Kjaerup R.B."/>
            <person name="Dalgaard T.S."/>
            <person name="Juul-Madsen H.R."/>
        </authorList>
    </citation>
    <scope>NUCLEOTIDE SEQUENCE [LARGE SCALE GENOMIC DNA]</scope>
    <source>
        <strain evidence="2 3">DSM 43904</strain>
    </source>
</reference>
<sequence>MAEPAKKVAEQAEQRLDKVAETVREKFDEILDGRFTDQVDHGVDKGRTDTRPRKQGGPVR</sequence>
<name>A0A1C5KA37_9ACTN</name>
<organism evidence="2 3">
    <name type="scientific">Micromonospora echinaurantiaca</name>
    <dbReference type="NCBI Taxonomy" id="47857"/>
    <lineage>
        <taxon>Bacteria</taxon>
        <taxon>Bacillati</taxon>
        <taxon>Actinomycetota</taxon>
        <taxon>Actinomycetes</taxon>
        <taxon>Micromonosporales</taxon>
        <taxon>Micromonosporaceae</taxon>
        <taxon>Micromonospora</taxon>
    </lineage>
</organism>
<dbReference type="RefSeq" id="WP_088996824.1">
    <property type="nucleotide sequence ID" value="NZ_LT607750.1"/>
</dbReference>
<proteinExistence type="predicted"/>
<evidence type="ECO:0000256" key="1">
    <source>
        <dbReference type="SAM" id="MobiDB-lite"/>
    </source>
</evidence>
<evidence type="ECO:0000313" key="3">
    <source>
        <dbReference type="Proteomes" id="UP000198217"/>
    </source>
</evidence>
<keyword evidence="3" id="KW-1185">Reference proteome</keyword>
<feature type="region of interest" description="Disordered" evidence="1">
    <location>
        <begin position="37"/>
        <end position="60"/>
    </location>
</feature>
<evidence type="ECO:0000313" key="2">
    <source>
        <dbReference type="EMBL" id="SCG79695.1"/>
    </source>
</evidence>
<accession>A0A1C5KA37</accession>
<dbReference type="AlphaFoldDB" id="A0A1C5KA37"/>
<dbReference type="Proteomes" id="UP000198217">
    <property type="component" value="Chromosome I"/>
</dbReference>
<gene>
    <name evidence="2" type="ORF">GA0070609_6004</name>
</gene>
<feature type="compositionally biased region" description="Basic and acidic residues" evidence="1">
    <location>
        <begin position="37"/>
        <end position="52"/>
    </location>
</feature>
<protein>
    <submittedName>
        <fullName evidence="2">Uncharacterized protein</fullName>
    </submittedName>
</protein>
<dbReference type="EMBL" id="LT607750">
    <property type="protein sequence ID" value="SCG79695.1"/>
    <property type="molecule type" value="Genomic_DNA"/>
</dbReference>